<proteinExistence type="predicted"/>
<keyword evidence="2" id="KW-1185">Reference proteome</keyword>
<dbReference type="NCBIfam" id="NF012209">
    <property type="entry name" value="LEPR-8K"/>
    <property type="match status" value="1"/>
</dbReference>
<dbReference type="eggNOG" id="COG3210">
    <property type="taxonomic scope" value="Bacteria"/>
</dbReference>
<dbReference type="HOGENOM" id="CLU_225553_0_0_6"/>
<dbReference type="RefSeq" id="WP_013834907.1">
    <property type="nucleotide sequence ID" value="NC_015581.1"/>
</dbReference>
<name>F6DAG0_THICA</name>
<dbReference type="KEGG" id="tcy:Thicy_0350"/>
<organism evidence="1 2">
    <name type="scientific">Thiomicrospira cyclica (strain DSM 14477 / JCM 11371 / ALM1)</name>
    <name type="common">Thioalkalimicrobium cyclicum</name>
    <dbReference type="NCBI Taxonomy" id="717773"/>
    <lineage>
        <taxon>Bacteria</taxon>
        <taxon>Pseudomonadati</taxon>
        <taxon>Pseudomonadota</taxon>
        <taxon>Gammaproteobacteria</taxon>
        <taxon>Thiotrichales</taxon>
        <taxon>Piscirickettsiaceae</taxon>
        <taxon>Thiomicrospira</taxon>
    </lineage>
</organism>
<protein>
    <submittedName>
        <fullName evidence="1">Hemagluttinin repeat-containing protein</fullName>
    </submittedName>
</protein>
<dbReference type="OrthoDB" id="5687728at2"/>
<evidence type="ECO:0000313" key="1">
    <source>
        <dbReference type="EMBL" id="AEG31126.1"/>
    </source>
</evidence>
<evidence type="ECO:0000313" key="2">
    <source>
        <dbReference type="Proteomes" id="UP000009232"/>
    </source>
</evidence>
<gene>
    <name evidence="1" type="ordered locus">Thicy_0350</name>
</gene>
<dbReference type="STRING" id="717773.Thicy_0350"/>
<dbReference type="Proteomes" id="UP000009232">
    <property type="component" value="Chromosome"/>
</dbReference>
<sequence>MKRHNQKTLTKQAFQLEPLEPRFLLSADPVMGAAQVALLTELDGSQGAQTEHHVEFDVNQTQQETPPVDEGDGTFNLTLAVDAPASETVTLTDGLLILDFTRTEQGLIFAPTDLNSDITLDQAWLDLAASELDQLGAAQTLQMGYADAAYTIHVGQYGLNEPLTFAHNLLLMTPAEGGHINLNQNILFEPGTGLSIIGSGNTTTINTDQIESGDINNQVNDSIEINGKRVLQSGTGNITLGTTNTSFFLGGKGDADKEDILTLNLSNQSGAKDVVIHYQIGANSVSGSETAPLDGLIINQAGNVTFERNVNIAGDLIINASGVVNFKGSLVLSGNLIIQGAEQVIFGGKVTLEGSHNERFALIETNRLDLAAGTNAFEASGYDLFIQTTDKAKSIVVGSISSPPSNSLQLSQTALDKINSNLGRLIIGHQDVLTNQAITGDLFLGGVDRGAVNFNFATEFYAQNITLVDDTNANIVTRSSKDLGLFARNNITINNELDNYFSDAVSNVLTLYSAAGAITQSTTNTDPIMANRLNIQAATGINITHAQIKSLNLVNTGSGDVSINTQAGTNPFYSNISGNLDLARAAQTDPSSSDSINITAEAGNIMLTADPALNVFRSLTTLTNNTFTSDVASGQSAVVNYASRSLSTTVLIAEGNDVIHAGTGSITLTASEAIVQNANITSAGGLVTLNAQNGSIAMLASVLTDASVGSATTGTVVLNAADHIVLGQINAKTAITLNANTNNNGTGSITSASGVGTGSNRPLNLSGETETVTLRASQGIGTDTVHLKTEIAGLLARNTLSGGIFIQETTDLEVQKGIDETNADLGAWSSGTDGNAVFTLLNGSFTATGQMLLEGASGNLLVDAKTTDKPANIAINQTVTTNNGSVSLLAANGISMAAAGLVETLALEKTIELLASSGAIAMTQGAQLKTNRGNIRLDASTNVEIGLIDARFADDRGQTPTLANQDDSTNFWGSVFIKAGTSIEDAYVPNGSDDGIVDIFAKDLRMQAGTHIGTGANHLETEILNLAAHTTNGGIYITEASVITVNQIADVAINRVATAGTATLATAGTALNGISVGSVGGAANHLVLINKAESMNIEQTVTAAGAGNIRIESESNAGVTISADVESGSGHISVLSGGVLAFGAASIKTSGGDIDLQAQGHIEFGVADARKYDGETLQAQAEWGSVIAVSNNSAILEARPPQTYHNVYANQLRLAANDSIGQHNSHLELKVAKLSAKSLGTVANAGIYLTEATAMTVGQIDAIKRVSLDGTTTDQTTTEWKNLNSAGNLVLQTIDGDLDTLSDTGAITVDGNLFLKAGGNTSDLTLGAILTNTAGHTSLEAGCDILLNANISVTADTKTIDLKAGDDIIMAENTTITSTNGNIRLEAGNSQPDDILDNGNNDIQLRTITAGTANVALIANNNGSIVDAADDSITNIFANGLILKAGTAIGSGTNHIDTSVTTLSASAGSGGVFLTESDGLIVDEVDFDVSRVNSQAVVANQNSTQEDLRTTDNGAIVLNLNTGDLTLNGTANTPGLVAMGSGNVLLNLAAGNLQANAAIDAGIGSISIHSSGSQTYTAAGDITTAGNGTIDLWAKGANSAIQMTAATTFKTNGGNIRLVAGDTNVVGGEITLGTLDARKGTEIQANWGSISLITANDIVAAANSSENIWANQLRIDAKGFGALNQAIQTEVALLAAKIGETGLYINEASTLTIGETAAITVDRVNTQAVNADQTDATLSKIVSAGHISLHTGGTLTLAQNVEATGATTIDLRAGTDSSGHLIMQSNVTVTSQNSDIRIEAGGDIQLRTVTAGTANVALIATAGSITDANNDANANVTANGLLLKAGHGIGAVVNDATNFIDTAVSFLTANAGTGGLFVSEASGLEINTVSVSVNRIHQSSVLTINQEDLRTTDNGAIVLNVFDGNLTLNGGTANTPGLVATGSGNVLLNLGAGNLQANAAIDAGIGSISIHSSGSQTYAATGDITTRETRTIDLQASAITMENGAVTSAESGNIRYVATGAMALGQLTTQGNISLSASTITDNNGAANNLTANQLRIVTTGTADGEGAGTGQDHLEVNVAKLATDIKGTGTGGLYLSEANALEIGTLDAINVNQVGTDGVTLSAITDDAQSNLSSAGNLVLQTLAGSLSMQATGGAITAAGNLLIKAGGNSSDLTLGAILTNTAGHTSLEAGRDILLNADISATADTKTIDLKAVDDIIMATDTSISSNNGNIRLEAGNANTGDSGVNGIALRTITAGTANVALIANNSGSIMDAADDSITNIFANGLILKAGTAIGSGTNHIDISVTTLSASAGSGGVFLTESDGLIVDEVDFNVSRVNSQAGVTNQNSTQEDLRTTDNGAIVLNVAAGNLTLNGGTANTPGLVADGSGNVLLNLGAGNLQANASLDAGTGSISIHSSGSQTYTAAGDITTAGSGTIDLQASEITMTDGAVTSAESGNIRYFATGAMALGQLTTQGNISLSASNITDNNGAANNLTANQLAISTTGTAAGQGAGTATDHLDISVNRLAGSVVGTGNGGLYLTQANALEIGALGTINVNQVGLNDTTLTLTTDAAQVDLTSDSNLIIHTQGNVHFASDISALANASISSGGAITQAANTQVSAVGLLLNATGNIGSSTALLKTDVEQLGISNANNAYIDNAQSVNLGQVTVADTMHLNVAGAITQAANTQLNAAGLVLNTTGDIASSSALLKTSVNQLSITHAASAYIDNAQSVNLGQVTVADTMQLTVAGAITQTANTQLSAAGLVLNATGDIASSSALLKTSVNQLGITHAANAYIDNAKAVNLSNVTATGAVHLTADGAITQTANTQISAAGLLLNATGNIGSSTAFLETNVNQLGITNANNVFIDNNKTVNLSNVSAIGDIRLKVAGNLTNVSNSLTKTLGVLNLDVAGNIGSDTNPLNIAVGQLTAITSGSSTSAFFNQQGNLRVATLNVANLVDLRVQGTVQTSDTAITTNINAQSLRLVATPLPLNAQNFSTSVITTSEQALKVAVNRFSFPAVGQNNLNAVIDSQGRVHILNLSGRLGYAMLNQSNSALALDVAAIRDLADFEFFLKPVLEIVRQESQTTPSMLQPPIATAVPSMFVSPAQITNLGSRMLFEQSSSLEPQNDAIFEQSLLMNILSTPATQNIVAPSTSLSGLALQDEDDELFEAQLAVL</sequence>
<dbReference type="InterPro" id="IPR053786">
    <property type="entry name" value="LEPRxLL_CS"/>
</dbReference>
<dbReference type="EMBL" id="CP002776">
    <property type="protein sequence ID" value="AEG31126.1"/>
    <property type="molecule type" value="Genomic_DNA"/>
</dbReference>
<reference evidence="1 2" key="1">
    <citation type="submission" date="2011-05" db="EMBL/GenBank/DDBJ databases">
        <title>Complete sequence of Thioalkalimicrobium cyclicum ALM1.</title>
        <authorList>
            <consortium name="US DOE Joint Genome Institute"/>
            <person name="Lucas S."/>
            <person name="Han J."/>
            <person name="Lapidus A."/>
            <person name="Cheng J.-F."/>
            <person name="Goodwin L."/>
            <person name="Pitluck S."/>
            <person name="Peters L."/>
            <person name="Mikhailova N."/>
            <person name="Davenport K."/>
            <person name="Han C."/>
            <person name="Tapia R."/>
            <person name="Land M."/>
            <person name="Hauser L."/>
            <person name="Kyrpides N."/>
            <person name="Ivanova N."/>
            <person name="Pagani I."/>
            <person name="Kappler U."/>
            <person name="Woyke T."/>
        </authorList>
    </citation>
    <scope>NUCLEOTIDE SEQUENCE [LARGE SCALE GENOMIC DNA]</scope>
    <source>
        <strain evidence="2">DSM 14477 / JCM 11371 / ALM1</strain>
    </source>
</reference>
<accession>F6DAG0</accession>